<proteinExistence type="predicted"/>
<dbReference type="InterPro" id="IPR050624">
    <property type="entry name" value="HTH-type_Tx_Regulator"/>
</dbReference>
<dbReference type="SUPFAM" id="SSF46689">
    <property type="entry name" value="Homeodomain-like"/>
    <property type="match status" value="1"/>
</dbReference>
<keyword evidence="5" id="KW-1185">Reference proteome</keyword>
<comment type="caution">
    <text evidence="4">The sequence shown here is derived from an EMBL/GenBank/DDBJ whole genome shotgun (WGS) entry which is preliminary data.</text>
</comment>
<dbReference type="InterPro" id="IPR001647">
    <property type="entry name" value="HTH_TetR"/>
</dbReference>
<reference evidence="4 5" key="1">
    <citation type="submission" date="2021-10" db="EMBL/GenBank/DDBJ databases">
        <title>Collection of gut derived symbiotic bacterial strains cultured from healthy donors.</title>
        <authorList>
            <person name="Lin H."/>
            <person name="Littmann E."/>
            <person name="Kohout C."/>
            <person name="Pamer E.G."/>
        </authorList>
    </citation>
    <scope>NUCLEOTIDE SEQUENCE [LARGE SCALE GENOMIC DNA]</scope>
    <source>
        <strain evidence="4 5">DFI.1.165</strain>
    </source>
</reference>
<dbReference type="Pfam" id="PF00440">
    <property type="entry name" value="TetR_N"/>
    <property type="match status" value="1"/>
</dbReference>
<organism evidence="4 5">
    <name type="scientific">Bariatricus massiliensis</name>
    <dbReference type="NCBI Taxonomy" id="1745713"/>
    <lineage>
        <taxon>Bacteria</taxon>
        <taxon>Bacillati</taxon>
        <taxon>Bacillota</taxon>
        <taxon>Clostridia</taxon>
        <taxon>Lachnospirales</taxon>
        <taxon>Lachnospiraceae</taxon>
        <taxon>Bariatricus</taxon>
    </lineage>
</organism>
<feature type="domain" description="HTH tetR-type" evidence="3">
    <location>
        <begin position="8"/>
        <end position="69"/>
    </location>
</feature>
<feature type="DNA-binding region" description="H-T-H motif" evidence="2">
    <location>
        <begin position="32"/>
        <end position="51"/>
    </location>
</feature>
<evidence type="ECO:0000313" key="5">
    <source>
        <dbReference type="Proteomes" id="UP001299546"/>
    </source>
</evidence>
<gene>
    <name evidence="4" type="ORF">LIZ65_00535</name>
</gene>
<name>A0ABS8DBG5_9FIRM</name>
<keyword evidence="1 2" id="KW-0238">DNA-binding</keyword>
<dbReference type="PANTHER" id="PTHR43479:SF11">
    <property type="entry name" value="ACREF_ENVCD OPERON REPRESSOR-RELATED"/>
    <property type="match status" value="1"/>
</dbReference>
<accession>A0ABS8DBG5</accession>
<protein>
    <submittedName>
        <fullName evidence="4">TetR/AcrR family transcriptional regulator</fullName>
    </submittedName>
</protein>
<evidence type="ECO:0000313" key="4">
    <source>
        <dbReference type="EMBL" id="MCB7385762.1"/>
    </source>
</evidence>
<dbReference type="PROSITE" id="PS50977">
    <property type="entry name" value="HTH_TETR_2"/>
    <property type="match status" value="1"/>
</dbReference>
<dbReference type="InterPro" id="IPR009057">
    <property type="entry name" value="Homeodomain-like_sf"/>
</dbReference>
<sequence>MARNKYPEVTVEKILEVSQRLFMEKGYDDTTIQDIVNELGGLTKGAIYHHFKSKEEIMDALGEKMFFDNNPFTIVKQRKELNGLQKMREVIKINHADVDRAEISKHSLPVLKNPRILAGMIDTDRRLIAPLWLALIEEGQRDGSIHTHYAKELSELLPLLTNLWLAPSVYPASAVEIMNKFLCICTMLEAMGVPLIDDEIKELADHYFKEIVAAE</sequence>
<dbReference type="EMBL" id="JAJCIS010000001">
    <property type="protein sequence ID" value="MCB7385762.1"/>
    <property type="molecule type" value="Genomic_DNA"/>
</dbReference>
<evidence type="ECO:0000256" key="2">
    <source>
        <dbReference type="PROSITE-ProRule" id="PRU00335"/>
    </source>
</evidence>
<evidence type="ECO:0000259" key="3">
    <source>
        <dbReference type="PROSITE" id="PS50977"/>
    </source>
</evidence>
<dbReference type="Proteomes" id="UP001299546">
    <property type="component" value="Unassembled WGS sequence"/>
</dbReference>
<evidence type="ECO:0000256" key="1">
    <source>
        <dbReference type="ARBA" id="ARBA00023125"/>
    </source>
</evidence>
<dbReference type="Gene3D" id="1.10.357.10">
    <property type="entry name" value="Tetracycline Repressor, domain 2"/>
    <property type="match status" value="1"/>
</dbReference>
<dbReference type="RefSeq" id="WP_066731658.1">
    <property type="nucleotide sequence ID" value="NZ_JAJCIQ010000001.1"/>
</dbReference>
<dbReference type="PANTHER" id="PTHR43479">
    <property type="entry name" value="ACREF/ENVCD OPERON REPRESSOR-RELATED"/>
    <property type="match status" value="1"/>
</dbReference>